<evidence type="ECO:0000256" key="1">
    <source>
        <dbReference type="PROSITE-ProRule" id="PRU00023"/>
    </source>
</evidence>
<dbReference type="PROSITE" id="PS50088">
    <property type="entry name" value="ANK_REPEAT"/>
    <property type="match status" value="1"/>
</dbReference>
<gene>
    <name evidence="2" type="ORF">RSE6_00877</name>
</gene>
<dbReference type="PANTHER" id="PTHR10039">
    <property type="entry name" value="AMELOGENIN"/>
    <property type="match status" value="1"/>
</dbReference>
<dbReference type="InterPro" id="IPR002110">
    <property type="entry name" value="Ankyrin_rpt"/>
</dbReference>
<name>A0A1E1LWD0_RHYSE</name>
<dbReference type="Proteomes" id="UP000177625">
    <property type="component" value="Unassembled WGS sequence"/>
</dbReference>
<dbReference type="PANTHER" id="PTHR10039:SF16">
    <property type="entry name" value="GPI INOSITOL-DEACYLASE"/>
    <property type="match status" value="1"/>
</dbReference>
<dbReference type="SUPFAM" id="SSF48403">
    <property type="entry name" value="Ankyrin repeat"/>
    <property type="match status" value="1"/>
</dbReference>
<keyword evidence="1" id="KW-0040">ANK repeat</keyword>
<dbReference type="Gene3D" id="1.25.40.20">
    <property type="entry name" value="Ankyrin repeat-containing domain"/>
    <property type="match status" value="1"/>
</dbReference>
<dbReference type="InterPro" id="IPR036770">
    <property type="entry name" value="Ankyrin_rpt-contain_sf"/>
</dbReference>
<accession>A0A1E1LWD0</accession>
<dbReference type="EMBL" id="FJVC01000025">
    <property type="protein sequence ID" value="CZT41164.1"/>
    <property type="molecule type" value="Genomic_DNA"/>
</dbReference>
<feature type="repeat" description="ANK" evidence="1">
    <location>
        <begin position="265"/>
        <end position="297"/>
    </location>
</feature>
<proteinExistence type="predicted"/>
<evidence type="ECO:0000313" key="2">
    <source>
        <dbReference type="EMBL" id="CZT41164.1"/>
    </source>
</evidence>
<reference evidence="3" key="1">
    <citation type="submission" date="2016-03" db="EMBL/GenBank/DDBJ databases">
        <authorList>
            <person name="Guldener U."/>
        </authorList>
    </citation>
    <scope>NUCLEOTIDE SEQUENCE [LARGE SCALE GENOMIC DNA]</scope>
</reference>
<dbReference type="AlphaFoldDB" id="A0A1E1LWD0"/>
<dbReference type="Pfam" id="PF12796">
    <property type="entry name" value="Ank_2"/>
    <property type="match status" value="1"/>
</dbReference>
<organism evidence="2 3">
    <name type="scientific">Rhynchosporium secalis</name>
    <name type="common">Barley scald fungus</name>
    <dbReference type="NCBI Taxonomy" id="38038"/>
    <lineage>
        <taxon>Eukaryota</taxon>
        <taxon>Fungi</taxon>
        <taxon>Dikarya</taxon>
        <taxon>Ascomycota</taxon>
        <taxon>Pezizomycotina</taxon>
        <taxon>Leotiomycetes</taxon>
        <taxon>Helotiales</taxon>
        <taxon>Ploettnerulaceae</taxon>
        <taxon>Rhynchosporium</taxon>
    </lineage>
</organism>
<sequence>MTYKPAVDHDIGLLIDSTLASNSYKSWPEVLKAEARIDLIEKSDGMFQYIACQFEALRRLKPPVKIRKALKELPKGLDAIQVAEIFILDPEAEVPFNDENRLLAPSVTLEILSGLVTQTTGDTGGRTYLGSDAMEIRVAHFSLKEYPISSRIISSHSSTFRIAESTAHFQITESCIAYHLHLIKTILAPEETVRYYRLWEYVVRYWLKHFDLITETACTPTVKDGALRTLTMGSQNLLNLALIRSPILVQLLLDKGADVNTQGGEHGNSLQAAARLAIVDIIQPLLDKGADVNAQGGRYGNALQAAVALRCWDVINLLLTKGARFDPPGQEWDELLAGMVHFWNMDWANQLRAFQKDPTIEGLARMREECERHRISNRRPKGIKKRLKTDYLSTKHRGRG</sequence>
<protein>
    <submittedName>
        <fullName evidence="2">Uncharacterized protein</fullName>
    </submittedName>
</protein>
<evidence type="ECO:0000313" key="3">
    <source>
        <dbReference type="Proteomes" id="UP000177625"/>
    </source>
</evidence>
<keyword evidence="3" id="KW-1185">Reference proteome</keyword>